<keyword evidence="2" id="KW-0479">Metal-binding</keyword>
<dbReference type="AlphaFoldDB" id="A0A3P3G4U9"/>
<reference evidence="6 7" key="1">
    <citation type="submission" date="2018-11" db="EMBL/GenBank/DDBJ databases">
        <title>the genome of Mesorhizobium tamadayense DSM 28320.</title>
        <authorList>
            <person name="Gao J."/>
        </authorList>
    </citation>
    <scope>NUCLEOTIDE SEQUENCE [LARGE SCALE GENOMIC DNA]</scope>
    <source>
        <strain evidence="6 7">DSM 28320</strain>
    </source>
</reference>
<dbReference type="InterPro" id="IPR006913">
    <property type="entry name" value="CENP-V/GFA"/>
</dbReference>
<keyword evidence="4" id="KW-0456">Lyase</keyword>
<dbReference type="Pfam" id="PF04828">
    <property type="entry name" value="GFA"/>
    <property type="match status" value="1"/>
</dbReference>
<evidence type="ECO:0000256" key="4">
    <source>
        <dbReference type="ARBA" id="ARBA00023239"/>
    </source>
</evidence>
<feature type="domain" description="CENP-V/GFA" evidence="5">
    <location>
        <begin position="9"/>
        <end position="120"/>
    </location>
</feature>
<dbReference type="Gene3D" id="3.90.1590.10">
    <property type="entry name" value="glutathione-dependent formaldehyde- activating enzyme (gfa)"/>
    <property type="match status" value="1"/>
</dbReference>
<dbReference type="PANTHER" id="PTHR33337:SF40">
    <property type="entry name" value="CENP-V_GFA DOMAIN-CONTAINING PROTEIN-RELATED"/>
    <property type="match status" value="1"/>
</dbReference>
<evidence type="ECO:0000313" key="7">
    <source>
        <dbReference type="Proteomes" id="UP000273786"/>
    </source>
</evidence>
<dbReference type="OrthoDB" id="9807246at2"/>
<dbReference type="GO" id="GO:0016846">
    <property type="term" value="F:carbon-sulfur lyase activity"/>
    <property type="evidence" value="ECO:0007669"/>
    <property type="project" value="InterPro"/>
</dbReference>
<dbReference type="EMBL" id="RQXT01000004">
    <property type="protein sequence ID" value="RRI05885.1"/>
    <property type="molecule type" value="Genomic_DNA"/>
</dbReference>
<proteinExistence type="inferred from homology"/>
<gene>
    <name evidence="6" type="ORF">EH240_04935</name>
</gene>
<evidence type="ECO:0000256" key="3">
    <source>
        <dbReference type="ARBA" id="ARBA00022833"/>
    </source>
</evidence>
<dbReference type="SUPFAM" id="SSF51316">
    <property type="entry name" value="Mss4-like"/>
    <property type="match status" value="1"/>
</dbReference>
<keyword evidence="3" id="KW-0862">Zinc</keyword>
<dbReference type="PROSITE" id="PS51891">
    <property type="entry name" value="CENP_V_GFA"/>
    <property type="match status" value="1"/>
</dbReference>
<evidence type="ECO:0000256" key="1">
    <source>
        <dbReference type="ARBA" id="ARBA00005495"/>
    </source>
</evidence>
<evidence type="ECO:0000256" key="2">
    <source>
        <dbReference type="ARBA" id="ARBA00022723"/>
    </source>
</evidence>
<protein>
    <submittedName>
        <fullName evidence="6">GFA family protein</fullName>
    </submittedName>
</protein>
<dbReference type="RefSeq" id="WP_124996296.1">
    <property type="nucleotide sequence ID" value="NZ_RQXT01000004.1"/>
</dbReference>
<sequence length="168" mass="18447">MSLDNRPVYTGGCQCGRVRFRVEGALGDASVCHCRMCQKASGNFYLPLVSVRGARLDWTRGEPKRFRSSSAAWRGFCAECGTPLTFEAPDGIALAIAAFDDPAGIAPTIQWGVEAKLPYVDSIPKLPSEETMGDVSSAPYLAELVSYQHPDHDTDHWDTDQWPPEEKP</sequence>
<evidence type="ECO:0000259" key="5">
    <source>
        <dbReference type="PROSITE" id="PS51891"/>
    </source>
</evidence>
<dbReference type="Proteomes" id="UP000273786">
    <property type="component" value="Unassembled WGS sequence"/>
</dbReference>
<dbReference type="PANTHER" id="PTHR33337">
    <property type="entry name" value="GFA DOMAIN-CONTAINING PROTEIN"/>
    <property type="match status" value="1"/>
</dbReference>
<evidence type="ECO:0000313" key="6">
    <source>
        <dbReference type="EMBL" id="RRI05885.1"/>
    </source>
</evidence>
<comment type="similarity">
    <text evidence="1">Belongs to the Gfa family.</text>
</comment>
<name>A0A3P3G4U9_9HYPH</name>
<comment type="caution">
    <text evidence="6">The sequence shown here is derived from an EMBL/GenBank/DDBJ whole genome shotgun (WGS) entry which is preliminary data.</text>
</comment>
<organism evidence="6 7">
    <name type="scientific">Mesorhizobium tamadayense</name>
    <dbReference type="NCBI Taxonomy" id="425306"/>
    <lineage>
        <taxon>Bacteria</taxon>
        <taxon>Pseudomonadati</taxon>
        <taxon>Pseudomonadota</taxon>
        <taxon>Alphaproteobacteria</taxon>
        <taxon>Hyphomicrobiales</taxon>
        <taxon>Phyllobacteriaceae</taxon>
        <taxon>Mesorhizobium</taxon>
    </lineage>
</organism>
<keyword evidence="7" id="KW-1185">Reference proteome</keyword>
<accession>A0A3P3G4U9</accession>
<dbReference type="GO" id="GO:0046872">
    <property type="term" value="F:metal ion binding"/>
    <property type="evidence" value="ECO:0007669"/>
    <property type="project" value="UniProtKB-KW"/>
</dbReference>
<dbReference type="InterPro" id="IPR011057">
    <property type="entry name" value="Mss4-like_sf"/>
</dbReference>